<keyword evidence="5" id="KW-0812">Transmembrane</keyword>
<evidence type="ECO:0000259" key="6">
    <source>
        <dbReference type="Pfam" id="PF04355"/>
    </source>
</evidence>
<comment type="caution">
    <text evidence="7">The sequence shown here is derived from an EMBL/GenBank/DDBJ whole genome shotgun (WGS) entry which is preliminary data.</text>
</comment>
<evidence type="ECO:0000256" key="3">
    <source>
        <dbReference type="ARBA" id="ARBA00023237"/>
    </source>
</evidence>
<dbReference type="InterPro" id="IPR007450">
    <property type="entry name" value="BamE_dom"/>
</dbReference>
<accession>A0A1J5SFL9</accession>
<feature type="region of interest" description="Disordered" evidence="4">
    <location>
        <begin position="173"/>
        <end position="194"/>
    </location>
</feature>
<reference evidence="7" key="1">
    <citation type="submission" date="2016-10" db="EMBL/GenBank/DDBJ databases">
        <title>Sequence of Gallionella enrichment culture.</title>
        <authorList>
            <person name="Poehlein A."/>
            <person name="Muehling M."/>
            <person name="Daniel R."/>
        </authorList>
    </citation>
    <scope>NUCLEOTIDE SEQUENCE</scope>
</reference>
<dbReference type="EMBL" id="MLJW01000071">
    <property type="protein sequence ID" value="OIR02840.1"/>
    <property type="molecule type" value="Genomic_DNA"/>
</dbReference>
<dbReference type="PANTHER" id="PTHR37482:SF1">
    <property type="entry name" value="OUTER MEMBRANE PROTEIN ASSEMBLY FACTOR BAME"/>
    <property type="match status" value="1"/>
</dbReference>
<feature type="domain" description="Outer membrane protein assembly factor BamE" evidence="6">
    <location>
        <begin position="54"/>
        <end position="121"/>
    </location>
</feature>
<feature type="region of interest" description="Disordered" evidence="4">
    <location>
        <begin position="206"/>
        <end position="300"/>
    </location>
</feature>
<keyword evidence="5" id="KW-1133">Transmembrane helix</keyword>
<evidence type="ECO:0000256" key="4">
    <source>
        <dbReference type="SAM" id="MobiDB-lite"/>
    </source>
</evidence>
<organism evidence="7">
    <name type="scientific">mine drainage metagenome</name>
    <dbReference type="NCBI Taxonomy" id="410659"/>
    <lineage>
        <taxon>unclassified sequences</taxon>
        <taxon>metagenomes</taxon>
        <taxon>ecological metagenomes</taxon>
    </lineage>
</organism>
<name>A0A1J5SFL9_9ZZZZ</name>
<feature type="compositionally biased region" description="Basic and acidic residues" evidence="4">
    <location>
        <begin position="262"/>
        <end position="276"/>
    </location>
</feature>
<dbReference type="Gene3D" id="3.30.1450.10">
    <property type="match status" value="1"/>
</dbReference>
<evidence type="ECO:0000313" key="7">
    <source>
        <dbReference type="EMBL" id="OIR02840.1"/>
    </source>
</evidence>
<dbReference type="GO" id="GO:0030674">
    <property type="term" value="F:protein-macromolecule adaptor activity"/>
    <property type="evidence" value="ECO:0007669"/>
    <property type="project" value="TreeGrafter"/>
</dbReference>
<evidence type="ECO:0000256" key="2">
    <source>
        <dbReference type="ARBA" id="ARBA00023136"/>
    </source>
</evidence>
<feature type="compositionally biased region" description="Basic and acidic residues" evidence="4">
    <location>
        <begin position="235"/>
        <end position="251"/>
    </location>
</feature>
<proteinExistence type="inferred from homology"/>
<dbReference type="PANTHER" id="PTHR37482">
    <property type="entry name" value="OUTER MEMBRANE PROTEIN ASSEMBLY FACTOR BAME"/>
    <property type="match status" value="1"/>
</dbReference>
<dbReference type="Pfam" id="PF04355">
    <property type="entry name" value="BamE"/>
    <property type="match status" value="1"/>
</dbReference>
<dbReference type="InterPro" id="IPR037873">
    <property type="entry name" value="BamE-like"/>
</dbReference>
<feature type="transmembrane region" description="Helical" evidence="5">
    <location>
        <begin position="25"/>
        <end position="44"/>
    </location>
</feature>
<sequence>MTVFWDSCQRGILTPIQIKSHNMRYVFILMVFLCTSCGTALPTIKPYKLEVQQGNVVTSKMLLQLRPGMTKSQVRFIMGTPLIQDSFHGNRWDYVYQLREAGKVIEQRRVILDFDNELLKRVRGDVVPSGSNTSQSDDNANIGTRVIKPYVKPEDKSLLHKLMFWKKDEADLPKAAPVENPPSNNPEPKAHAATQKSVDLMKENTVPETSEVKPVSVKPAATPELAVPATLVEQKPVESKQESTSEPDKAVPESSSGMQLERTLKPDAEAAKHEVVVDAPRVGNKTPPKPKDLPVEGTPGFFDRMLEKIGF</sequence>
<keyword evidence="3" id="KW-0998">Cell outer membrane</keyword>
<keyword evidence="2 5" id="KW-0472">Membrane</keyword>
<dbReference type="GO" id="GO:0043165">
    <property type="term" value="P:Gram-negative-bacterium-type cell outer membrane assembly"/>
    <property type="evidence" value="ECO:0007669"/>
    <property type="project" value="TreeGrafter"/>
</dbReference>
<dbReference type="HAMAP" id="MF_00925">
    <property type="entry name" value="OM_assembly_BamE"/>
    <property type="match status" value="1"/>
</dbReference>
<keyword evidence="1" id="KW-0732">Signal</keyword>
<dbReference type="GO" id="GO:1990063">
    <property type="term" value="C:Bam protein complex"/>
    <property type="evidence" value="ECO:0007669"/>
    <property type="project" value="TreeGrafter"/>
</dbReference>
<dbReference type="AlphaFoldDB" id="A0A1J5SFL9"/>
<evidence type="ECO:0000256" key="5">
    <source>
        <dbReference type="SAM" id="Phobius"/>
    </source>
</evidence>
<evidence type="ECO:0000256" key="1">
    <source>
        <dbReference type="ARBA" id="ARBA00022729"/>
    </source>
</evidence>
<protein>
    <submittedName>
        <fullName evidence="7">Outer membrane protein assembly factor BamE</fullName>
    </submittedName>
</protein>
<gene>
    <name evidence="7" type="primary">bamE_4</name>
    <name evidence="7" type="ORF">GALL_150480</name>
</gene>
<dbReference type="InterPro" id="IPR026592">
    <property type="entry name" value="BamE"/>
</dbReference>
<dbReference type="GO" id="GO:0051205">
    <property type="term" value="P:protein insertion into membrane"/>
    <property type="evidence" value="ECO:0007669"/>
    <property type="project" value="TreeGrafter"/>
</dbReference>